<dbReference type="Proteomes" id="UP000805193">
    <property type="component" value="Unassembled WGS sequence"/>
</dbReference>
<evidence type="ECO:0000313" key="1">
    <source>
        <dbReference type="EMBL" id="KAG0440586.1"/>
    </source>
</evidence>
<comment type="caution">
    <text evidence="1">The sequence shown here is derived from an EMBL/GenBank/DDBJ whole genome shotgun (WGS) entry which is preliminary data.</text>
</comment>
<proteinExistence type="predicted"/>
<keyword evidence="2" id="KW-1185">Reference proteome</keyword>
<evidence type="ECO:0000313" key="2">
    <source>
        <dbReference type="Proteomes" id="UP000805193"/>
    </source>
</evidence>
<gene>
    <name evidence="1" type="ORF">HPB47_016245</name>
</gene>
<protein>
    <submittedName>
        <fullName evidence="1">Uncharacterized protein</fullName>
    </submittedName>
</protein>
<feature type="non-terminal residue" evidence="1">
    <location>
        <position position="114"/>
    </location>
</feature>
<accession>A0AC60QRF6</accession>
<organism evidence="1 2">
    <name type="scientific">Ixodes persulcatus</name>
    <name type="common">Taiga tick</name>
    <dbReference type="NCBI Taxonomy" id="34615"/>
    <lineage>
        <taxon>Eukaryota</taxon>
        <taxon>Metazoa</taxon>
        <taxon>Ecdysozoa</taxon>
        <taxon>Arthropoda</taxon>
        <taxon>Chelicerata</taxon>
        <taxon>Arachnida</taxon>
        <taxon>Acari</taxon>
        <taxon>Parasitiformes</taxon>
        <taxon>Ixodida</taxon>
        <taxon>Ixodoidea</taxon>
        <taxon>Ixodidae</taxon>
        <taxon>Ixodinae</taxon>
        <taxon>Ixodes</taxon>
    </lineage>
</organism>
<dbReference type="EMBL" id="JABSTQ010004944">
    <property type="protein sequence ID" value="KAG0440586.1"/>
    <property type="molecule type" value="Genomic_DNA"/>
</dbReference>
<reference evidence="1 2" key="1">
    <citation type="journal article" date="2020" name="Cell">
        <title>Large-Scale Comparative Analyses of Tick Genomes Elucidate Their Genetic Diversity and Vector Capacities.</title>
        <authorList>
            <consortium name="Tick Genome and Microbiome Consortium (TIGMIC)"/>
            <person name="Jia N."/>
            <person name="Wang J."/>
            <person name="Shi W."/>
            <person name="Du L."/>
            <person name="Sun Y."/>
            <person name="Zhan W."/>
            <person name="Jiang J.F."/>
            <person name="Wang Q."/>
            <person name="Zhang B."/>
            <person name="Ji P."/>
            <person name="Bell-Sakyi L."/>
            <person name="Cui X.M."/>
            <person name="Yuan T.T."/>
            <person name="Jiang B.G."/>
            <person name="Yang W.F."/>
            <person name="Lam T.T."/>
            <person name="Chang Q.C."/>
            <person name="Ding S.J."/>
            <person name="Wang X.J."/>
            <person name="Zhu J.G."/>
            <person name="Ruan X.D."/>
            <person name="Zhao L."/>
            <person name="Wei J.T."/>
            <person name="Ye R.Z."/>
            <person name="Que T.C."/>
            <person name="Du C.H."/>
            <person name="Zhou Y.H."/>
            <person name="Cheng J.X."/>
            <person name="Dai P.F."/>
            <person name="Guo W.B."/>
            <person name="Han X.H."/>
            <person name="Huang E.J."/>
            <person name="Li L.F."/>
            <person name="Wei W."/>
            <person name="Gao Y.C."/>
            <person name="Liu J.Z."/>
            <person name="Shao H.Z."/>
            <person name="Wang X."/>
            <person name="Wang C.C."/>
            <person name="Yang T.C."/>
            <person name="Huo Q.B."/>
            <person name="Li W."/>
            <person name="Chen H.Y."/>
            <person name="Chen S.E."/>
            <person name="Zhou L.G."/>
            <person name="Ni X.B."/>
            <person name="Tian J.H."/>
            <person name="Sheng Y."/>
            <person name="Liu T."/>
            <person name="Pan Y.S."/>
            <person name="Xia L.Y."/>
            <person name="Li J."/>
            <person name="Zhao F."/>
            <person name="Cao W.C."/>
        </authorList>
    </citation>
    <scope>NUCLEOTIDE SEQUENCE [LARGE SCALE GENOMIC DNA]</scope>
    <source>
        <strain evidence="1">Iper-2018</strain>
    </source>
</reference>
<name>A0AC60QRF6_IXOPE</name>
<sequence>MGLLANFLVPRDLFDLLATIKPEGGEHLDESNASELWSEDTEKLAVDPSLMTDDLLNNFHEKNDCSDEDTQNDEGAKAALADLQEGSDSTSDVPSAIGNALDKNMDNMESSVLQ</sequence>